<evidence type="ECO:0000313" key="2">
    <source>
        <dbReference type="Proteomes" id="UP000789901"/>
    </source>
</evidence>
<evidence type="ECO:0000313" key="1">
    <source>
        <dbReference type="EMBL" id="CAG8846830.1"/>
    </source>
</evidence>
<dbReference type="EMBL" id="CAJVQB010085101">
    <property type="protein sequence ID" value="CAG8846830.1"/>
    <property type="molecule type" value="Genomic_DNA"/>
</dbReference>
<gene>
    <name evidence="1" type="ORF">GMARGA_LOCUS38363</name>
</gene>
<protein>
    <submittedName>
        <fullName evidence="1">18927_t:CDS:1</fullName>
    </submittedName>
</protein>
<comment type="caution">
    <text evidence="1">The sequence shown here is derived from an EMBL/GenBank/DDBJ whole genome shotgun (WGS) entry which is preliminary data.</text>
</comment>
<reference evidence="1 2" key="1">
    <citation type="submission" date="2021-06" db="EMBL/GenBank/DDBJ databases">
        <authorList>
            <person name="Kallberg Y."/>
            <person name="Tangrot J."/>
            <person name="Rosling A."/>
        </authorList>
    </citation>
    <scope>NUCLEOTIDE SEQUENCE [LARGE SCALE GENOMIC DNA]</scope>
    <source>
        <strain evidence="1 2">120-4 pot B 10/14</strain>
    </source>
</reference>
<dbReference type="Proteomes" id="UP000789901">
    <property type="component" value="Unassembled WGS sequence"/>
</dbReference>
<sequence length="124" mass="15067">FQTNKILKTSVLLENLSDWIQRNYVKEIEKSIEIYEDEENISIDNDNFTQIICERICDIKNICEEYYKKTNSVYKKYWNILDGINKSTNEKKFIIELAEKFFPFSKKFDPINYRFKPKLIPYIK</sequence>
<name>A0ABN7X312_GIGMA</name>
<accession>A0ABN7X312</accession>
<keyword evidence="2" id="KW-1185">Reference proteome</keyword>
<feature type="non-terminal residue" evidence="1">
    <location>
        <position position="1"/>
    </location>
</feature>
<feature type="non-terminal residue" evidence="1">
    <location>
        <position position="124"/>
    </location>
</feature>
<proteinExistence type="predicted"/>
<organism evidence="1 2">
    <name type="scientific">Gigaspora margarita</name>
    <dbReference type="NCBI Taxonomy" id="4874"/>
    <lineage>
        <taxon>Eukaryota</taxon>
        <taxon>Fungi</taxon>
        <taxon>Fungi incertae sedis</taxon>
        <taxon>Mucoromycota</taxon>
        <taxon>Glomeromycotina</taxon>
        <taxon>Glomeromycetes</taxon>
        <taxon>Diversisporales</taxon>
        <taxon>Gigasporaceae</taxon>
        <taxon>Gigaspora</taxon>
    </lineage>
</organism>